<gene>
    <name evidence="11" type="ORF">CBOVIS_LOCUS9406</name>
</gene>
<dbReference type="Pfam" id="PF16019">
    <property type="entry name" value="CSRNP_N"/>
    <property type="match status" value="1"/>
</dbReference>
<feature type="region of interest" description="Disordered" evidence="9">
    <location>
        <begin position="600"/>
        <end position="634"/>
    </location>
</feature>
<evidence type="ECO:0000256" key="1">
    <source>
        <dbReference type="ARBA" id="ARBA00004123"/>
    </source>
</evidence>
<feature type="compositionally biased region" description="Low complexity" evidence="9">
    <location>
        <begin position="338"/>
        <end position="351"/>
    </location>
</feature>
<dbReference type="GO" id="GO:0005634">
    <property type="term" value="C:nucleus"/>
    <property type="evidence" value="ECO:0007669"/>
    <property type="project" value="UniProtKB-SubCell"/>
</dbReference>
<evidence type="ECO:0000256" key="5">
    <source>
        <dbReference type="ARBA" id="ARBA00023125"/>
    </source>
</evidence>
<evidence type="ECO:0000313" key="12">
    <source>
        <dbReference type="Proteomes" id="UP000494206"/>
    </source>
</evidence>
<feature type="region of interest" description="Disordered" evidence="9">
    <location>
        <begin position="516"/>
        <end position="539"/>
    </location>
</feature>
<dbReference type="GO" id="GO:0006915">
    <property type="term" value="P:apoptotic process"/>
    <property type="evidence" value="ECO:0007669"/>
    <property type="project" value="UniProtKB-KW"/>
</dbReference>
<reference evidence="11 12" key="1">
    <citation type="submission" date="2020-04" db="EMBL/GenBank/DDBJ databases">
        <authorList>
            <person name="Laetsch R D."/>
            <person name="Stevens L."/>
            <person name="Kumar S."/>
            <person name="Blaxter L. M."/>
        </authorList>
    </citation>
    <scope>NUCLEOTIDE SEQUENCE [LARGE SCALE GENOMIC DNA]</scope>
</reference>
<dbReference type="PANTHER" id="PTHR13580">
    <property type="entry name" value="TGF-BETA INDUCED APOPTOSIS PROTEIN"/>
    <property type="match status" value="1"/>
</dbReference>
<comment type="similarity">
    <text evidence="2">Belongs to the AXUD1 family.</text>
</comment>
<feature type="region of interest" description="Disordered" evidence="9">
    <location>
        <begin position="328"/>
        <end position="383"/>
    </location>
</feature>
<keyword evidence="4" id="KW-0805">Transcription regulation</keyword>
<feature type="compositionally biased region" description="Polar residues" evidence="9">
    <location>
        <begin position="247"/>
        <end position="266"/>
    </location>
</feature>
<evidence type="ECO:0000256" key="4">
    <source>
        <dbReference type="ARBA" id="ARBA00023015"/>
    </source>
</evidence>
<dbReference type="InterPro" id="IPR023260">
    <property type="entry name" value="Cys/Ser-rich_nuc_prot"/>
</dbReference>
<feature type="region of interest" description="Disordered" evidence="9">
    <location>
        <begin position="853"/>
        <end position="883"/>
    </location>
</feature>
<evidence type="ECO:0000313" key="11">
    <source>
        <dbReference type="EMBL" id="CAB3407483.1"/>
    </source>
</evidence>
<keyword evidence="6" id="KW-0010">Activator</keyword>
<dbReference type="Proteomes" id="UP000494206">
    <property type="component" value="Unassembled WGS sequence"/>
</dbReference>
<dbReference type="PANTHER" id="PTHR13580:SF9">
    <property type="entry name" value="AXIN1 UP-REGULATED 1, ISOFORM A"/>
    <property type="match status" value="1"/>
</dbReference>
<dbReference type="EMBL" id="CADEPM010000006">
    <property type="protein sequence ID" value="CAB3407483.1"/>
    <property type="molecule type" value="Genomic_DNA"/>
</dbReference>
<protein>
    <recommendedName>
        <fullName evidence="10">Cysteine/serine-rich nuclear protein N-terminal domain-containing protein</fullName>
    </recommendedName>
</protein>
<evidence type="ECO:0000256" key="6">
    <source>
        <dbReference type="ARBA" id="ARBA00023159"/>
    </source>
</evidence>
<evidence type="ECO:0000256" key="2">
    <source>
        <dbReference type="ARBA" id="ARBA00008548"/>
    </source>
</evidence>
<accession>A0A8S1F0K9</accession>
<evidence type="ECO:0000256" key="3">
    <source>
        <dbReference type="ARBA" id="ARBA00022703"/>
    </source>
</evidence>
<feature type="compositionally biased region" description="Acidic residues" evidence="9">
    <location>
        <begin position="692"/>
        <end position="712"/>
    </location>
</feature>
<dbReference type="InterPro" id="IPR031972">
    <property type="entry name" value="CSRNP_N"/>
</dbReference>
<organism evidence="11 12">
    <name type="scientific">Caenorhabditis bovis</name>
    <dbReference type="NCBI Taxonomy" id="2654633"/>
    <lineage>
        <taxon>Eukaryota</taxon>
        <taxon>Metazoa</taxon>
        <taxon>Ecdysozoa</taxon>
        <taxon>Nematoda</taxon>
        <taxon>Chromadorea</taxon>
        <taxon>Rhabditida</taxon>
        <taxon>Rhabditina</taxon>
        <taxon>Rhabditomorpha</taxon>
        <taxon>Rhabditoidea</taxon>
        <taxon>Rhabditidae</taxon>
        <taxon>Peloderinae</taxon>
        <taxon>Caenorhabditis</taxon>
    </lineage>
</organism>
<comment type="caution">
    <text evidence="11">The sequence shown here is derived from an EMBL/GenBank/DDBJ whole genome shotgun (WGS) entry which is preliminary data.</text>
</comment>
<evidence type="ECO:0000256" key="9">
    <source>
        <dbReference type="SAM" id="MobiDB-lite"/>
    </source>
</evidence>
<proteinExistence type="inferred from homology"/>
<dbReference type="OrthoDB" id="5946974at2759"/>
<evidence type="ECO:0000256" key="8">
    <source>
        <dbReference type="ARBA" id="ARBA00023242"/>
    </source>
</evidence>
<feature type="compositionally biased region" description="Low complexity" evidence="9">
    <location>
        <begin position="210"/>
        <end position="219"/>
    </location>
</feature>
<keyword evidence="8" id="KW-0539">Nucleus</keyword>
<keyword evidence="12" id="KW-1185">Reference proteome</keyword>
<keyword evidence="7" id="KW-0804">Transcription</keyword>
<feature type="domain" description="Cysteine/serine-rich nuclear protein N-terminal" evidence="10">
    <location>
        <begin position="637"/>
        <end position="835"/>
    </location>
</feature>
<feature type="region of interest" description="Disordered" evidence="9">
    <location>
        <begin position="684"/>
        <end position="715"/>
    </location>
</feature>
<keyword evidence="3" id="KW-0053">Apoptosis</keyword>
<feature type="region of interest" description="Disordered" evidence="9">
    <location>
        <begin position="117"/>
        <end position="266"/>
    </location>
</feature>
<sequence length="973" mass="107293">MEHSSTINESSTTIKNSTMSPRGLKRMPGSVRLPSPVKSQASPLKRMESGLGSTLKKDYSFVSLRTSIFVENDTETQNKPKQQLTRTKTTNGPLKLMYESVESEKIEQDISNIRNLPIQRHRSSSANSADNDDIATNPDLRRTSSGSMLLRQTPPKTKRFEIEEFQSLLGPRRSSGSTLPGTLNLGITSPRKRSDDGGVVRTLGPRRRSSSTSRLTASSENYTQAITSPRKKIISSNQPPLTRRRSNSTSKLDTTPTSCDRQRLTPLNSLSKRKGIFERDKEDIIILNERLTVGKKAISTSKLENFVEHLSPRKKRLAGDSDEIVILSSIPPRRKRSSSTSRLASARSSCSPNQRPARCSPRKKRTTDDSTSRLVGLRKRSSSTSRLEKPSVVVVAVEESPSKKRIVDESAESAALKRKYTSTISIMAPVAHEEAIQTVDGGLKRARIEEKIEIVRRPRIPEVVTLSSTESYYSANSDCVIVDEKFATPDATPPHDVMVSPILKKQSSIEDRIIGSVHDEEKSDDDEFGDSTKTIKKGQGSALARSVSLKLTRINEAATIAATTEKSASLPSVAPIQKQRSTASLRFKVSPSTFLKAASPVVAPPAPMEPSTSAEPHHPESKLKSALKSAAKTKRDARTRFTGIDVYYFDRRQGCSTVPSEGEVTLGMHNEHFSKKYFSLQNTSRPNIKLDDGDDEELSEGEVTTPDDDDDVGGGGCEFDYYASLYRRHNPYQNEQYRRTVLRENGIEVTDVDSNDNETAEKIRAGREKCGCECKNGICKPHSCECAVEGIGCLVDTAEDQRPYPCNCSRKRCRNPFGRRAYDAEAVRRNHIEKVRSYNAMLKTGIEKSPVVTKFADSDDDDDEAVESTSAPTEGDSPTRYPVTPVFRRRPVLSDVRESLSETPAAAAPSSTSLADRIEMMNKLENDVVVEATRFNDMGSAESLNGSGSLESIENVAQIDMSPVKERSAAVAV</sequence>
<dbReference type="GO" id="GO:0043565">
    <property type="term" value="F:sequence-specific DNA binding"/>
    <property type="evidence" value="ECO:0007669"/>
    <property type="project" value="TreeGrafter"/>
</dbReference>
<dbReference type="GO" id="GO:0000981">
    <property type="term" value="F:DNA-binding transcription factor activity, RNA polymerase II-specific"/>
    <property type="evidence" value="ECO:0007669"/>
    <property type="project" value="TreeGrafter"/>
</dbReference>
<comment type="subcellular location">
    <subcellularLocation>
        <location evidence="1">Nucleus</location>
    </subcellularLocation>
</comment>
<keyword evidence="5" id="KW-0238">DNA-binding</keyword>
<feature type="compositionally biased region" description="Polar residues" evidence="9">
    <location>
        <begin position="1"/>
        <end position="20"/>
    </location>
</feature>
<name>A0A8S1F0K9_9PELO</name>
<feature type="compositionally biased region" description="Polar residues" evidence="9">
    <location>
        <begin position="174"/>
        <end position="187"/>
    </location>
</feature>
<evidence type="ECO:0000256" key="7">
    <source>
        <dbReference type="ARBA" id="ARBA00023163"/>
    </source>
</evidence>
<feature type="compositionally biased region" description="Low complexity" evidence="9">
    <location>
        <begin position="124"/>
        <end position="137"/>
    </location>
</feature>
<dbReference type="AlphaFoldDB" id="A0A8S1F0K9"/>
<feature type="region of interest" description="Disordered" evidence="9">
    <location>
        <begin position="1"/>
        <end position="49"/>
    </location>
</feature>
<evidence type="ECO:0000259" key="10">
    <source>
        <dbReference type="Pfam" id="PF16019"/>
    </source>
</evidence>